<accession>A0A9J6A8C7</accession>
<protein>
    <submittedName>
        <fullName evidence="10">Uncharacterized protein</fullName>
    </submittedName>
</protein>
<feature type="compositionally biased region" description="Basic residues" evidence="9">
    <location>
        <begin position="197"/>
        <end position="207"/>
    </location>
</feature>
<dbReference type="AlphaFoldDB" id="A0A9J6A8C7"/>
<organism evidence="10 11">
    <name type="scientific">Solanum commersonii</name>
    <name type="common">Commerson's wild potato</name>
    <name type="synonym">Commerson's nightshade</name>
    <dbReference type="NCBI Taxonomy" id="4109"/>
    <lineage>
        <taxon>Eukaryota</taxon>
        <taxon>Viridiplantae</taxon>
        <taxon>Streptophyta</taxon>
        <taxon>Embryophyta</taxon>
        <taxon>Tracheophyta</taxon>
        <taxon>Spermatophyta</taxon>
        <taxon>Magnoliopsida</taxon>
        <taxon>eudicotyledons</taxon>
        <taxon>Gunneridae</taxon>
        <taxon>Pentapetalae</taxon>
        <taxon>asterids</taxon>
        <taxon>lamiids</taxon>
        <taxon>Solanales</taxon>
        <taxon>Solanaceae</taxon>
        <taxon>Solanoideae</taxon>
        <taxon>Solaneae</taxon>
        <taxon>Solanum</taxon>
    </lineage>
</organism>
<dbReference type="Proteomes" id="UP000824120">
    <property type="component" value="Chromosome 2"/>
</dbReference>
<evidence type="ECO:0000256" key="4">
    <source>
        <dbReference type="ARBA" id="ARBA00022692"/>
    </source>
</evidence>
<sequence length="434" mass="48431">MTSFESSSKLPISQEVENPSSFNFSILHPDESPSTPICGVSEMDESITPLTEVMASYMFPSEDILACSPTLVLSGEKSQNLKAQYVAKPSVKPLSKEIEVGSMAISSTMFERLLEGDLTGGKGPESCILAAGAELGLHRDQLRFDQTPRSFDAESDKEEEEEEGQLPEEPTSTHMPIGTSETGFNDINVNKTGSWKIKTRKGARSRVQKQSEEKEMTREERITIMENQKVLNGRVFDPDILTKFGMSNPFDAIYIQGWNHLFESPVSYLHEPEVREFFHKMELLESGGITTTVRDVEICLDEELLGIILGVPVERIRSIERCKPSSDFTILATKCGDVKHVGLPKSFAKGNINCFLSSSTRCWCPELKREQWYQLLIFFSWRSSINLKRSTSLPLSTMVTAGVFMIARCSPLFEYPPTALIVITFAGAMTSFLA</sequence>
<dbReference type="GO" id="GO:0016020">
    <property type="term" value="C:membrane"/>
    <property type="evidence" value="ECO:0007669"/>
    <property type="project" value="UniProtKB-SubCell"/>
</dbReference>
<feature type="region of interest" description="Disordered" evidence="9">
    <location>
        <begin position="140"/>
        <end position="185"/>
    </location>
</feature>
<comment type="caution">
    <text evidence="10">The sequence shown here is derived from an EMBL/GenBank/DDBJ whole genome shotgun (WGS) entry which is preliminary data.</text>
</comment>
<dbReference type="InterPro" id="IPR003945">
    <property type="entry name" value="NU5C-like"/>
</dbReference>
<dbReference type="GO" id="GO:0008137">
    <property type="term" value="F:NADH dehydrogenase (ubiquinone) activity"/>
    <property type="evidence" value="ECO:0007669"/>
    <property type="project" value="InterPro"/>
</dbReference>
<keyword evidence="5" id="KW-1278">Translocase</keyword>
<keyword evidence="3" id="KW-0813">Transport</keyword>
<keyword evidence="11" id="KW-1185">Reference proteome</keyword>
<dbReference type="EMBL" id="JACXVP010000002">
    <property type="protein sequence ID" value="KAG5620861.1"/>
    <property type="molecule type" value="Genomic_DNA"/>
</dbReference>
<name>A0A9J6A8C7_SOLCO</name>
<evidence type="ECO:0000256" key="7">
    <source>
        <dbReference type="ARBA" id="ARBA00023027"/>
    </source>
</evidence>
<dbReference type="PANTHER" id="PTHR42829">
    <property type="entry name" value="NADH-UBIQUINONE OXIDOREDUCTASE CHAIN 5"/>
    <property type="match status" value="1"/>
</dbReference>
<feature type="compositionally biased region" description="Polar residues" evidence="9">
    <location>
        <begin position="170"/>
        <end position="185"/>
    </location>
</feature>
<gene>
    <name evidence="10" type="ORF">H5410_006079</name>
</gene>
<evidence type="ECO:0000256" key="9">
    <source>
        <dbReference type="SAM" id="MobiDB-lite"/>
    </source>
</evidence>
<feature type="non-terminal residue" evidence="10">
    <location>
        <position position="434"/>
    </location>
</feature>
<dbReference type="PANTHER" id="PTHR42829:SF2">
    <property type="entry name" value="NADH-UBIQUINONE OXIDOREDUCTASE CHAIN 5"/>
    <property type="match status" value="1"/>
</dbReference>
<feature type="region of interest" description="Disordered" evidence="9">
    <location>
        <begin position="197"/>
        <end position="217"/>
    </location>
</feature>
<dbReference type="GO" id="GO:0003954">
    <property type="term" value="F:NADH dehydrogenase activity"/>
    <property type="evidence" value="ECO:0007669"/>
    <property type="project" value="TreeGrafter"/>
</dbReference>
<evidence type="ECO:0000256" key="2">
    <source>
        <dbReference type="ARBA" id="ARBA00008200"/>
    </source>
</evidence>
<evidence type="ECO:0000256" key="3">
    <source>
        <dbReference type="ARBA" id="ARBA00022448"/>
    </source>
</evidence>
<dbReference type="OrthoDB" id="1837276at2759"/>
<evidence type="ECO:0000313" key="10">
    <source>
        <dbReference type="EMBL" id="KAG5620861.1"/>
    </source>
</evidence>
<evidence type="ECO:0000256" key="8">
    <source>
        <dbReference type="ARBA" id="ARBA00023136"/>
    </source>
</evidence>
<evidence type="ECO:0000256" key="6">
    <source>
        <dbReference type="ARBA" id="ARBA00022989"/>
    </source>
</evidence>
<dbReference type="GO" id="GO:0015990">
    <property type="term" value="P:electron transport coupled proton transport"/>
    <property type="evidence" value="ECO:0007669"/>
    <property type="project" value="TreeGrafter"/>
</dbReference>
<keyword evidence="8" id="KW-0472">Membrane</keyword>
<reference evidence="10 11" key="1">
    <citation type="submission" date="2020-09" db="EMBL/GenBank/DDBJ databases">
        <title>De no assembly of potato wild relative species, Solanum commersonii.</title>
        <authorList>
            <person name="Cho K."/>
        </authorList>
    </citation>
    <scope>NUCLEOTIDE SEQUENCE [LARGE SCALE GENOMIC DNA]</scope>
    <source>
        <strain evidence="10">LZ3.2</strain>
        <tissue evidence="10">Leaf</tissue>
    </source>
</reference>
<comment type="similarity">
    <text evidence="2">Belongs to the complex I subunit 5 family.</text>
</comment>
<proteinExistence type="inferred from homology"/>
<feature type="compositionally biased region" description="Acidic residues" evidence="9">
    <location>
        <begin position="153"/>
        <end position="166"/>
    </location>
</feature>
<keyword evidence="7" id="KW-0520">NAD</keyword>
<keyword evidence="6" id="KW-1133">Transmembrane helix</keyword>
<evidence type="ECO:0000256" key="1">
    <source>
        <dbReference type="ARBA" id="ARBA00004141"/>
    </source>
</evidence>
<keyword evidence="4" id="KW-0812">Transmembrane</keyword>
<dbReference type="GO" id="GO:0042773">
    <property type="term" value="P:ATP synthesis coupled electron transport"/>
    <property type="evidence" value="ECO:0007669"/>
    <property type="project" value="InterPro"/>
</dbReference>
<evidence type="ECO:0000313" key="11">
    <source>
        <dbReference type="Proteomes" id="UP000824120"/>
    </source>
</evidence>
<comment type="subcellular location">
    <subcellularLocation>
        <location evidence="1">Membrane</location>
        <topology evidence="1">Multi-pass membrane protein</topology>
    </subcellularLocation>
</comment>
<evidence type="ECO:0000256" key="5">
    <source>
        <dbReference type="ARBA" id="ARBA00022967"/>
    </source>
</evidence>